<keyword evidence="3" id="KW-1185">Reference proteome</keyword>
<organism evidence="2 3">
    <name type="scientific">Aquipuribacter nitratireducens</name>
    <dbReference type="NCBI Taxonomy" id="650104"/>
    <lineage>
        <taxon>Bacteria</taxon>
        <taxon>Bacillati</taxon>
        <taxon>Actinomycetota</taxon>
        <taxon>Actinomycetes</taxon>
        <taxon>Micrococcales</taxon>
        <taxon>Intrasporangiaceae</taxon>
        <taxon>Aquipuribacter</taxon>
    </lineage>
</organism>
<dbReference type="Gene3D" id="3.40.50.150">
    <property type="entry name" value="Vaccinia Virus protein VP39"/>
    <property type="match status" value="1"/>
</dbReference>
<name>A0ABW0GMU3_9MICO</name>
<feature type="region of interest" description="Disordered" evidence="1">
    <location>
        <begin position="1"/>
        <end position="32"/>
    </location>
</feature>
<protein>
    <submittedName>
        <fullName evidence="2">Class I SAM-dependent methyltransferase</fullName>
    </submittedName>
</protein>
<dbReference type="InterPro" id="IPR029063">
    <property type="entry name" value="SAM-dependent_MTases_sf"/>
</dbReference>
<keyword evidence="2" id="KW-0808">Transferase</keyword>
<dbReference type="EMBL" id="JBHSLD010000007">
    <property type="protein sequence ID" value="MFC5381032.1"/>
    <property type="molecule type" value="Genomic_DNA"/>
</dbReference>
<evidence type="ECO:0000313" key="3">
    <source>
        <dbReference type="Proteomes" id="UP001596122"/>
    </source>
</evidence>
<dbReference type="GO" id="GO:0032259">
    <property type="term" value="P:methylation"/>
    <property type="evidence" value="ECO:0007669"/>
    <property type="project" value="UniProtKB-KW"/>
</dbReference>
<accession>A0ABW0GMU3</accession>
<dbReference type="Proteomes" id="UP001596122">
    <property type="component" value="Unassembled WGS sequence"/>
</dbReference>
<reference evidence="3" key="1">
    <citation type="journal article" date="2019" name="Int. J. Syst. Evol. Microbiol.">
        <title>The Global Catalogue of Microorganisms (GCM) 10K type strain sequencing project: providing services to taxonomists for standard genome sequencing and annotation.</title>
        <authorList>
            <consortium name="The Broad Institute Genomics Platform"/>
            <consortium name="The Broad Institute Genome Sequencing Center for Infectious Disease"/>
            <person name="Wu L."/>
            <person name="Ma J."/>
        </authorList>
    </citation>
    <scope>NUCLEOTIDE SEQUENCE [LARGE SCALE GENOMIC DNA]</scope>
    <source>
        <strain evidence="3">CCUG 43114</strain>
    </source>
</reference>
<keyword evidence="2" id="KW-0489">Methyltransferase</keyword>
<dbReference type="GO" id="GO:0008168">
    <property type="term" value="F:methyltransferase activity"/>
    <property type="evidence" value="ECO:0007669"/>
    <property type="project" value="UniProtKB-KW"/>
</dbReference>
<proteinExistence type="predicted"/>
<sequence>MAAPSPRPDRRPRPRGRPAGAPAGRVTRGTTAPNRLRRVDRWLVRRHGASLRDALDPLVVDLGYGRHPVTVVELAQRLAVVRPDVDVHGLEIDPERVAAARALVDPDLPGPRFDIGGFELGPLGDRRPVLVRAFNVLRQYEEHEVAAAWALLRSRLAPGGVVVEGTCDEPGRLASWVVLDGTGPRSLVLAWRLAGLDRPGAVAARLPKALIHRNVPGERVHGLLAALDEAWEREAPVGSLGARQRMRASVARVVEVGWPVRHDPAGWREGVVEVPWAAVSPLSGPGAPPR</sequence>
<evidence type="ECO:0000313" key="2">
    <source>
        <dbReference type="EMBL" id="MFC5381032.1"/>
    </source>
</evidence>
<evidence type="ECO:0000256" key="1">
    <source>
        <dbReference type="SAM" id="MobiDB-lite"/>
    </source>
</evidence>
<dbReference type="RefSeq" id="WP_340270932.1">
    <property type="nucleotide sequence ID" value="NZ_JBBEOG010000008.1"/>
</dbReference>
<dbReference type="SUPFAM" id="SSF53335">
    <property type="entry name" value="S-adenosyl-L-methionine-dependent methyltransferases"/>
    <property type="match status" value="1"/>
</dbReference>
<comment type="caution">
    <text evidence="2">The sequence shown here is derived from an EMBL/GenBank/DDBJ whole genome shotgun (WGS) entry which is preliminary data.</text>
</comment>
<gene>
    <name evidence="2" type="ORF">ACFPJ6_09530</name>
</gene>